<dbReference type="AlphaFoldDB" id="A0A382KMU4"/>
<organism evidence="1">
    <name type="scientific">marine metagenome</name>
    <dbReference type="NCBI Taxonomy" id="408172"/>
    <lineage>
        <taxon>unclassified sequences</taxon>
        <taxon>metagenomes</taxon>
        <taxon>ecological metagenomes</taxon>
    </lineage>
</organism>
<reference evidence="1" key="1">
    <citation type="submission" date="2018-05" db="EMBL/GenBank/DDBJ databases">
        <authorList>
            <person name="Lanie J.A."/>
            <person name="Ng W.-L."/>
            <person name="Kazmierczak K.M."/>
            <person name="Andrzejewski T.M."/>
            <person name="Davidsen T.M."/>
            <person name="Wayne K.J."/>
            <person name="Tettelin H."/>
            <person name="Glass J.I."/>
            <person name="Rusch D."/>
            <person name="Podicherti R."/>
            <person name="Tsui H.-C.T."/>
            <person name="Winkler M.E."/>
        </authorList>
    </citation>
    <scope>NUCLEOTIDE SEQUENCE</scope>
</reference>
<dbReference type="EMBL" id="UINC01081567">
    <property type="protein sequence ID" value="SVC25546.1"/>
    <property type="molecule type" value="Genomic_DNA"/>
</dbReference>
<sequence>MKNQELTKLVDLPLVEELQSKILDLTKNIPQLKHSKKMFGRTNSQYTSQLMSLTMLGDGPYHFMKQCSAQIDKKTKALQGVYFIMKKSVYKIKKWEEKGTEYSLLLAEEARVGLMDSEEAVSHALREIKMYQEAYEEIRKHHGIDENWDEADFNKLEEENHIRMVFRLAVRRLMEYGTIDRSTSEYMESNGIHPMSGERIARQYHQEVKKLLDEGKAPSVKHFYDFLDSMVEMFKGSHKNTMDRIGIKKIIREKSVVLTH</sequence>
<protein>
    <submittedName>
        <fullName evidence="1">Uncharacterized protein</fullName>
    </submittedName>
</protein>
<accession>A0A382KMU4</accession>
<name>A0A382KMU4_9ZZZZ</name>
<proteinExistence type="predicted"/>
<evidence type="ECO:0000313" key="1">
    <source>
        <dbReference type="EMBL" id="SVC25546.1"/>
    </source>
</evidence>
<feature type="non-terminal residue" evidence="1">
    <location>
        <position position="260"/>
    </location>
</feature>
<gene>
    <name evidence="1" type="ORF">METZ01_LOCUS278400</name>
</gene>